<dbReference type="PROSITE" id="PS50405">
    <property type="entry name" value="GST_CTER"/>
    <property type="match status" value="1"/>
</dbReference>
<protein>
    <recommendedName>
        <fullName evidence="7">Glutathione S-transferase</fullName>
    </recommendedName>
</protein>
<evidence type="ECO:0000259" key="3">
    <source>
        <dbReference type="PROSITE" id="PS50405"/>
    </source>
</evidence>
<evidence type="ECO:0000313" key="5">
    <source>
        <dbReference type="EMBL" id="CAF3603358.1"/>
    </source>
</evidence>
<dbReference type="Proteomes" id="UP000677228">
    <property type="component" value="Unassembled WGS sequence"/>
</dbReference>
<evidence type="ECO:0000313" key="6">
    <source>
        <dbReference type="Proteomes" id="UP000682733"/>
    </source>
</evidence>
<dbReference type="Gene3D" id="1.20.1050.10">
    <property type="match status" value="1"/>
</dbReference>
<dbReference type="PANTHER" id="PTHR44051">
    <property type="entry name" value="GLUTATHIONE S-TRANSFERASE-RELATED"/>
    <property type="match status" value="1"/>
</dbReference>
<dbReference type="PROSITE" id="PS50404">
    <property type="entry name" value="GST_NTER"/>
    <property type="match status" value="1"/>
</dbReference>
<name>A0A8S2H7F4_9BILA</name>
<evidence type="ECO:0000313" key="4">
    <source>
        <dbReference type="EMBL" id="CAF0819172.1"/>
    </source>
</evidence>
<dbReference type="Proteomes" id="UP000682733">
    <property type="component" value="Unassembled WGS sequence"/>
</dbReference>
<sequence>MLKYAQTMNVTMFQLFLTCYYIFLFKLTNGEKDLCIGIRNVNINDHNLELKHNFIEILFDAYKDDRTEGTPSDNDDTKLSKITESQNVPIRLIPENITLYWMSGTLSSWKIRIVLEEKQLSGYKSILVVKPQQINKNDQFWKGNPLGRMPLLSIQDITLNGALPTILFLENLMPTLLPESPLKEKALVLERAFESLNYQRVSTQNLVGYLLSLEKHQIDNEIREQREKSLFKELTRWNDYIKDMGEPVTGIAYSTFTLADVMFFPELALSVRFGLKLDHFPFLRNYYETLMTRPSIRKTWPYHWLKSPLGLDWLVNVDQYALIDLKKVATCENSLLLLNKQNKSVKNISILKQNDVINSQSDAIESIEEEKEDSK</sequence>
<feature type="domain" description="GST C-terminal" evidence="3">
    <location>
        <begin position="181"/>
        <end position="309"/>
    </location>
</feature>
<gene>
    <name evidence="4" type="ORF">OVA965_LOCUS5555</name>
    <name evidence="5" type="ORF">TMI583_LOCUS5550</name>
</gene>
<dbReference type="InterPro" id="IPR004045">
    <property type="entry name" value="Glutathione_S-Trfase_N"/>
</dbReference>
<comment type="caution">
    <text evidence="5">The sequence shown here is derived from an EMBL/GenBank/DDBJ whole genome shotgun (WGS) entry which is preliminary data.</text>
</comment>
<dbReference type="Pfam" id="PF13409">
    <property type="entry name" value="GST_N_2"/>
    <property type="match status" value="1"/>
</dbReference>
<reference evidence="5" key="1">
    <citation type="submission" date="2021-02" db="EMBL/GenBank/DDBJ databases">
        <authorList>
            <person name="Nowell W R."/>
        </authorList>
    </citation>
    <scope>NUCLEOTIDE SEQUENCE</scope>
</reference>
<feature type="domain" description="GST N-terminal" evidence="2">
    <location>
        <begin position="95"/>
        <end position="177"/>
    </location>
</feature>
<dbReference type="EMBL" id="CAJOBA010001576">
    <property type="protein sequence ID" value="CAF3603358.1"/>
    <property type="molecule type" value="Genomic_DNA"/>
</dbReference>
<dbReference type="PANTHER" id="PTHR44051:SF8">
    <property type="entry name" value="GLUTATHIONE S-TRANSFERASE GSTA"/>
    <property type="match status" value="1"/>
</dbReference>
<accession>A0A8S2H7F4</accession>
<evidence type="ECO:0000256" key="1">
    <source>
        <dbReference type="ARBA" id="ARBA00007409"/>
    </source>
</evidence>
<dbReference type="AlphaFoldDB" id="A0A8S2H7F4"/>
<evidence type="ECO:0008006" key="7">
    <source>
        <dbReference type="Google" id="ProtNLM"/>
    </source>
</evidence>
<dbReference type="InterPro" id="IPR010987">
    <property type="entry name" value="Glutathione-S-Trfase_C-like"/>
</dbReference>
<dbReference type="EMBL" id="CAJNOK010001577">
    <property type="protein sequence ID" value="CAF0819172.1"/>
    <property type="molecule type" value="Genomic_DNA"/>
</dbReference>
<dbReference type="CDD" id="cd00299">
    <property type="entry name" value="GST_C_family"/>
    <property type="match status" value="1"/>
</dbReference>
<proteinExistence type="inferred from homology"/>
<dbReference type="Gene3D" id="3.40.30.10">
    <property type="entry name" value="Glutaredoxin"/>
    <property type="match status" value="1"/>
</dbReference>
<dbReference type="InterPro" id="IPR036249">
    <property type="entry name" value="Thioredoxin-like_sf"/>
</dbReference>
<organism evidence="5 6">
    <name type="scientific">Didymodactylos carnosus</name>
    <dbReference type="NCBI Taxonomy" id="1234261"/>
    <lineage>
        <taxon>Eukaryota</taxon>
        <taxon>Metazoa</taxon>
        <taxon>Spiralia</taxon>
        <taxon>Gnathifera</taxon>
        <taxon>Rotifera</taxon>
        <taxon>Eurotatoria</taxon>
        <taxon>Bdelloidea</taxon>
        <taxon>Philodinida</taxon>
        <taxon>Philodinidae</taxon>
        <taxon>Didymodactylos</taxon>
    </lineage>
</organism>
<dbReference type="SUPFAM" id="SSF52833">
    <property type="entry name" value="Thioredoxin-like"/>
    <property type="match status" value="1"/>
</dbReference>
<comment type="similarity">
    <text evidence="1">Belongs to the GST superfamily.</text>
</comment>
<dbReference type="InterPro" id="IPR036282">
    <property type="entry name" value="Glutathione-S-Trfase_C_sf"/>
</dbReference>
<dbReference type="SUPFAM" id="SSF47616">
    <property type="entry name" value="GST C-terminal domain-like"/>
    <property type="match status" value="1"/>
</dbReference>
<evidence type="ECO:0000259" key="2">
    <source>
        <dbReference type="PROSITE" id="PS50404"/>
    </source>
</evidence>